<dbReference type="EMBL" id="CP017758">
    <property type="protein sequence ID" value="AQV98323.1"/>
    <property type="molecule type" value="Genomic_DNA"/>
</dbReference>
<evidence type="ECO:0000256" key="2">
    <source>
        <dbReference type="ARBA" id="ARBA00023239"/>
    </source>
</evidence>
<dbReference type="InterPro" id="IPR001753">
    <property type="entry name" value="Enoyl-CoA_hydra/iso"/>
</dbReference>
<dbReference type="PANTHER" id="PTHR11941:SF54">
    <property type="entry name" value="ENOYL-COA HYDRATASE, MITOCHONDRIAL"/>
    <property type="match status" value="1"/>
</dbReference>
<dbReference type="Gene3D" id="1.10.12.10">
    <property type="entry name" value="Lyase 2-enoyl-coa Hydratase, Chain A, domain 2"/>
    <property type="match status" value="1"/>
</dbReference>
<dbReference type="KEGG" id="cuh:BJN34_31105"/>
<name>A0A1U9V0A5_CUPNE</name>
<organism evidence="3 4">
    <name type="scientific">Cupriavidus necator</name>
    <name type="common">Alcaligenes eutrophus</name>
    <name type="synonym">Ralstonia eutropha</name>
    <dbReference type="NCBI Taxonomy" id="106590"/>
    <lineage>
        <taxon>Bacteria</taxon>
        <taxon>Pseudomonadati</taxon>
        <taxon>Pseudomonadota</taxon>
        <taxon>Betaproteobacteria</taxon>
        <taxon>Burkholderiales</taxon>
        <taxon>Burkholderiaceae</taxon>
        <taxon>Cupriavidus</taxon>
    </lineage>
</organism>
<dbReference type="FunFam" id="1.10.12.10:FF:000001">
    <property type="entry name" value="Probable enoyl-CoA hydratase, mitochondrial"/>
    <property type="match status" value="1"/>
</dbReference>
<sequence length="261" mass="27667">MQEASEQEVLVEYLDGGVAVVRLNRPQATNALSLSLQAALSQAFAALSADEGVRAIVLTGGEQVFAAGGDIKGLSEAGPIDIMLRHTERVWAPLEQCPKPVIAAVCGYAFGGGSELAMHCDIIVAGESASFAQPEIRIGIMPGIGGTQRLVRAVGKFNAMQMLLTGRPVTAHEAQRMGLVSSLVADAEVMPEAIRMARLIAAMPPLAAMQIKEVVLAGMDASLPAALMLERKANQLLFATRDQKEGMQAFIEKRRATFEGK</sequence>
<dbReference type="Proteomes" id="UP000189627">
    <property type="component" value="Chromosome 2"/>
</dbReference>
<accession>A0A1U9V0A5</accession>
<dbReference type="GO" id="GO:0016836">
    <property type="term" value="F:hydro-lyase activity"/>
    <property type="evidence" value="ECO:0007669"/>
    <property type="project" value="UniProtKB-ARBA"/>
</dbReference>
<evidence type="ECO:0000313" key="4">
    <source>
        <dbReference type="Proteomes" id="UP000189627"/>
    </source>
</evidence>
<proteinExistence type="inferred from homology"/>
<dbReference type="CDD" id="cd06558">
    <property type="entry name" value="crotonase-like"/>
    <property type="match status" value="1"/>
</dbReference>
<dbReference type="FunFam" id="3.90.226.10:FF:000009">
    <property type="entry name" value="Carnitinyl-CoA dehydratase"/>
    <property type="match status" value="1"/>
</dbReference>
<dbReference type="RefSeq" id="WP_234825030.1">
    <property type="nucleotide sequence ID" value="NZ_CP017758.1"/>
</dbReference>
<dbReference type="GO" id="GO:0006635">
    <property type="term" value="P:fatty acid beta-oxidation"/>
    <property type="evidence" value="ECO:0007669"/>
    <property type="project" value="TreeGrafter"/>
</dbReference>
<dbReference type="Gene3D" id="3.90.226.10">
    <property type="entry name" value="2-enoyl-CoA Hydratase, Chain A, domain 1"/>
    <property type="match status" value="1"/>
</dbReference>
<dbReference type="SUPFAM" id="SSF52096">
    <property type="entry name" value="ClpP/crotonase"/>
    <property type="match status" value="1"/>
</dbReference>
<reference evidence="4" key="1">
    <citation type="submission" date="2017-02" db="EMBL/GenBank/DDBJ databases">
        <title>Complete genome sequence of Cupriavidus necator strain NH9, a 3-chlorobenzoate degrader.</title>
        <authorList>
            <person name="Moriuchi R."/>
            <person name="Dohra H."/>
            <person name="Ogawa N."/>
        </authorList>
    </citation>
    <scope>NUCLEOTIDE SEQUENCE [LARGE SCALE GENOMIC DNA]</scope>
    <source>
        <strain evidence="4">NH9</strain>
    </source>
</reference>
<dbReference type="InterPro" id="IPR014748">
    <property type="entry name" value="Enoyl-CoA_hydra_C"/>
</dbReference>
<gene>
    <name evidence="3" type="ORF">BJN34_31105</name>
</gene>
<evidence type="ECO:0000256" key="1">
    <source>
        <dbReference type="ARBA" id="ARBA00005254"/>
    </source>
</evidence>
<dbReference type="InterPro" id="IPR029045">
    <property type="entry name" value="ClpP/crotonase-like_dom_sf"/>
</dbReference>
<keyword evidence="2" id="KW-0456">Lyase</keyword>
<dbReference type="AlphaFoldDB" id="A0A1U9V0A5"/>
<protein>
    <submittedName>
        <fullName evidence="3">Enoyl-CoA hydratase</fullName>
    </submittedName>
</protein>
<evidence type="ECO:0000313" key="3">
    <source>
        <dbReference type="EMBL" id="AQV98323.1"/>
    </source>
</evidence>
<dbReference type="Pfam" id="PF00378">
    <property type="entry name" value="ECH_1"/>
    <property type="match status" value="1"/>
</dbReference>
<dbReference type="PANTHER" id="PTHR11941">
    <property type="entry name" value="ENOYL-COA HYDRATASE-RELATED"/>
    <property type="match status" value="1"/>
</dbReference>
<dbReference type="NCBIfam" id="NF006007">
    <property type="entry name" value="PRK08138.1"/>
    <property type="match status" value="1"/>
</dbReference>
<comment type="similarity">
    <text evidence="1">Belongs to the enoyl-CoA hydratase/isomerase family.</text>
</comment>